<name>A0A914XPT8_9BILA</name>
<keyword evidence="5" id="KW-0862">Zinc</keyword>
<evidence type="ECO:0000256" key="4">
    <source>
        <dbReference type="ARBA" id="ARBA00022771"/>
    </source>
</evidence>
<comment type="subcellular location">
    <subcellularLocation>
        <location evidence="1">Nucleus</location>
    </subcellularLocation>
</comment>
<accession>A0A914XPT8</accession>
<evidence type="ECO:0000256" key="1">
    <source>
        <dbReference type="ARBA" id="ARBA00004123"/>
    </source>
</evidence>
<evidence type="ECO:0000256" key="6">
    <source>
        <dbReference type="ARBA" id="ARBA00023242"/>
    </source>
</evidence>
<evidence type="ECO:0000256" key="3">
    <source>
        <dbReference type="ARBA" id="ARBA00022737"/>
    </source>
</evidence>
<dbReference type="PROSITE" id="PS00028">
    <property type="entry name" value="ZINC_FINGER_C2H2_1"/>
    <property type="match status" value="1"/>
</dbReference>
<dbReference type="Proteomes" id="UP000887566">
    <property type="component" value="Unplaced"/>
</dbReference>
<dbReference type="SMART" id="SM00355">
    <property type="entry name" value="ZnF_C2H2"/>
    <property type="match status" value="5"/>
</dbReference>
<dbReference type="GO" id="GO:0005634">
    <property type="term" value="C:nucleus"/>
    <property type="evidence" value="ECO:0007669"/>
    <property type="project" value="UniProtKB-SubCell"/>
</dbReference>
<feature type="domain" description="C2H2-type" evidence="8">
    <location>
        <begin position="85"/>
        <end position="106"/>
    </location>
</feature>
<dbReference type="GO" id="GO:0008270">
    <property type="term" value="F:zinc ion binding"/>
    <property type="evidence" value="ECO:0007669"/>
    <property type="project" value="UniProtKB-KW"/>
</dbReference>
<dbReference type="AlphaFoldDB" id="A0A914XPT8"/>
<dbReference type="PANTHER" id="PTHR24388:SF54">
    <property type="entry name" value="PROTEIN ESCARGOT"/>
    <property type="match status" value="1"/>
</dbReference>
<keyword evidence="2" id="KW-0479">Metal-binding</keyword>
<keyword evidence="9" id="KW-1185">Reference proteome</keyword>
<organism evidence="9 10">
    <name type="scientific">Plectus sambesii</name>
    <dbReference type="NCBI Taxonomy" id="2011161"/>
    <lineage>
        <taxon>Eukaryota</taxon>
        <taxon>Metazoa</taxon>
        <taxon>Ecdysozoa</taxon>
        <taxon>Nematoda</taxon>
        <taxon>Chromadorea</taxon>
        <taxon>Plectida</taxon>
        <taxon>Plectina</taxon>
        <taxon>Plectoidea</taxon>
        <taxon>Plectidae</taxon>
        <taxon>Plectus</taxon>
    </lineage>
</organism>
<feature type="compositionally biased region" description="Polar residues" evidence="7">
    <location>
        <begin position="478"/>
        <end position="488"/>
    </location>
</feature>
<dbReference type="PANTHER" id="PTHR24388">
    <property type="entry name" value="ZINC FINGER PROTEIN"/>
    <property type="match status" value="1"/>
</dbReference>
<protein>
    <submittedName>
        <fullName evidence="10">C2H2-type domain-containing protein</fullName>
    </submittedName>
</protein>
<keyword evidence="3" id="KW-0677">Repeat</keyword>
<evidence type="ECO:0000313" key="10">
    <source>
        <dbReference type="WBParaSite" id="PSAMB.scaffold91size81377.g1595.t1"/>
    </source>
</evidence>
<feature type="region of interest" description="Disordered" evidence="7">
    <location>
        <begin position="346"/>
        <end position="366"/>
    </location>
</feature>
<dbReference type="GO" id="GO:0000981">
    <property type="term" value="F:DNA-binding transcription factor activity, RNA polymerase II-specific"/>
    <property type="evidence" value="ECO:0007669"/>
    <property type="project" value="TreeGrafter"/>
</dbReference>
<keyword evidence="4" id="KW-0863">Zinc-finger</keyword>
<feature type="compositionally biased region" description="Low complexity" evidence="7">
    <location>
        <begin position="236"/>
        <end position="258"/>
    </location>
</feature>
<sequence length="611" mass="68306">MYTEEKILCLMCESASLSREQLLEHIYEHLGYRRHACHACDYARQVAIKHLACDSATEVDDTDATFVQMLSFCFPGTTSLTDLQCMQCGKEYASEGGRQGHVARKHFIRFLQCPFPDCRFRATYTDDISRHIKNEHQRGRGKEQIPREVALRWDWDKKAFQANLLPQVHICFPRPLPDKDRRRPLSPTRVDVAPSDSALLQLMSDVRQSLREDSPESPPSSGRKRYQSEGGAQRVISSTSSISPPITRVNNNASLSSAHHSKTTTTRPLVPSSTRAVQGINNFVSPEAYLPEQAKPIPFLTALRDVDDNTDGVCEVTKEKVKKRRLDQAERPTTTTTMTAAAAAQVTTKEGENNDKEPPAKRPLPLLGIRAVSPLLGNCPEDNGSQLPLIIDTSRPPPNWRPASANGHYSPVSLSTESKFDRPPDAYSPPNNNFPSSHQQSNALSRTTDFSRPTPVYDSLPQRAPLIADSHQHRSASHGRSQSWNDRQANFGGPPLNRFPHSAGGRSEDHRRQHPPSLGSDNLQCRLCKKTVPESDVERHLWSAHVDAHSYPYKCRICKHPARAVSDILAHASKAHSGCDKSSLLLHTATPSQKAKYEQQKKQCFPNITRR</sequence>
<feature type="region of interest" description="Disordered" evidence="7">
    <location>
        <begin position="173"/>
        <end position="273"/>
    </location>
</feature>
<feature type="compositionally biased region" description="Polar residues" evidence="7">
    <location>
        <begin position="429"/>
        <end position="451"/>
    </location>
</feature>
<feature type="compositionally biased region" description="Polar residues" evidence="7">
    <location>
        <begin position="263"/>
        <end position="273"/>
    </location>
</feature>
<evidence type="ECO:0000256" key="2">
    <source>
        <dbReference type="ARBA" id="ARBA00022723"/>
    </source>
</evidence>
<dbReference type="GO" id="GO:0000978">
    <property type="term" value="F:RNA polymerase II cis-regulatory region sequence-specific DNA binding"/>
    <property type="evidence" value="ECO:0007669"/>
    <property type="project" value="TreeGrafter"/>
</dbReference>
<evidence type="ECO:0000256" key="7">
    <source>
        <dbReference type="SAM" id="MobiDB-lite"/>
    </source>
</evidence>
<evidence type="ECO:0000259" key="8">
    <source>
        <dbReference type="PROSITE" id="PS00028"/>
    </source>
</evidence>
<feature type="region of interest" description="Disordered" evidence="7">
    <location>
        <begin position="386"/>
        <end position="522"/>
    </location>
</feature>
<dbReference type="InterPro" id="IPR013087">
    <property type="entry name" value="Znf_C2H2_type"/>
</dbReference>
<evidence type="ECO:0000313" key="9">
    <source>
        <dbReference type="Proteomes" id="UP000887566"/>
    </source>
</evidence>
<dbReference type="WBParaSite" id="PSAMB.scaffold91size81377.g1595.t1">
    <property type="protein sequence ID" value="PSAMB.scaffold91size81377.g1595.t1"/>
    <property type="gene ID" value="PSAMB.scaffold91size81377.g1595"/>
</dbReference>
<keyword evidence="6" id="KW-0539">Nucleus</keyword>
<reference evidence="10" key="1">
    <citation type="submission" date="2022-11" db="UniProtKB">
        <authorList>
            <consortium name="WormBaseParasite"/>
        </authorList>
    </citation>
    <scope>IDENTIFICATION</scope>
</reference>
<evidence type="ECO:0000256" key="5">
    <source>
        <dbReference type="ARBA" id="ARBA00022833"/>
    </source>
</evidence>
<dbReference type="InterPro" id="IPR050527">
    <property type="entry name" value="Snail/Krueppel_Znf"/>
</dbReference>
<feature type="compositionally biased region" description="Basic and acidic residues" evidence="7">
    <location>
        <begin position="349"/>
        <end position="360"/>
    </location>
</feature>
<proteinExistence type="predicted"/>